<dbReference type="InterPro" id="IPR002711">
    <property type="entry name" value="HNH"/>
</dbReference>
<dbReference type="Proteomes" id="UP001415169">
    <property type="component" value="Unassembled WGS sequence"/>
</dbReference>
<feature type="region of interest" description="Disordered" evidence="2">
    <location>
        <begin position="257"/>
        <end position="291"/>
    </location>
</feature>
<feature type="domain" description="HNH nuclease" evidence="3">
    <location>
        <begin position="386"/>
        <end position="438"/>
    </location>
</feature>
<reference evidence="4" key="2">
    <citation type="submission" date="2023-12" db="EMBL/GenBank/DDBJ databases">
        <authorList>
            <person name="Sun Q."/>
            <person name="Inoue M."/>
        </authorList>
    </citation>
    <scope>NUCLEOTIDE SEQUENCE</scope>
    <source>
        <strain evidence="4">JCM 17590</strain>
    </source>
</reference>
<dbReference type="Pfam" id="PF01844">
    <property type="entry name" value="HNH"/>
    <property type="match status" value="1"/>
</dbReference>
<dbReference type="InterPro" id="IPR003870">
    <property type="entry name" value="DUF222"/>
</dbReference>
<name>A0ABP7ZLR1_9MICO</name>
<gene>
    <name evidence="4" type="ORF">GCM10022286_23850</name>
</gene>
<dbReference type="CDD" id="cd00085">
    <property type="entry name" value="HNHc"/>
    <property type="match status" value="1"/>
</dbReference>
<proteinExistence type="inferred from homology"/>
<keyword evidence="5" id="KW-1185">Reference proteome</keyword>
<evidence type="ECO:0000313" key="4">
    <source>
        <dbReference type="EMBL" id="GAA4163421.1"/>
    </source>
</evidence>
<sequence length="483" mass="50973">MAAVGGGLREAFEAVAPFAPLACTVLTDDQLVGAAQAVEDLARQVEGMQLAIAREVDNRTDETLGEESLARKLGARKPWGALETVTRTSAKDARERVVEARRLAKLPVLEAAVEAGVLGRAQAAAIMEPLLPATERADTALVEAACENLVDLSKVLPATAVVDAAQAWALVLDPDGVEPVEKAAVEKRFFRLGRAKDGLVKFSGALPVEQAAAIRTVLDAYVNPRAGASVRFAPADDDGATADHGEHADAAPVTEAAANGAAGEGGEAPAAPSGTPMLVATETQPPTDMRTPDQKRADILHAVFTAAARAPETPSMGGAHPTILVVVPKEDFDSGHGAARIDGEDEPISATTAKRIAETGGYQEVQVDSAGKILNLGDTKRCATPWQRKALAVRDKGCIIPGCTMPARWCEVHHIQPDRDGGPTDILNLTLLCWWHHATIDTGPYQLRMGEDGTPEIRWIFGSHATEWVKAIHKPRHALTTAA</sequence>
<feature type="compositionally biased region" description="Low complexity" evidence="2">
    <location>
        <begin position="257"/>
        <end position="274"/>
    </location>
</feature>
<evidence type="ECO:0000256" key="1">
    <source>
        <dbReference type="ARBA" id="ARBA00023450"/>
    </source>
</evidence>
<evidence type="ECO:0000313" key="5">
    <source>
        <dbReference type="Proteomes" id="UP001415169"/>
    </source>
</evidence>
<comment type="similarity">
    <text evidence="1">Belongs to the Rv1128c/1148c/1588c/1702c/1945/3466 family.</text>
</comment>
<dbReference type="Pfam" id="PF02720">
    <property type="entry name" value="DUF222"/>
    <property type="match status" value="1"/>
</dbReference>
<reference evidence="4" key="1">
    <citation type="journal article" date="2014" name="Int. J. Syst. Evol. Microbiol.">
        <title>Complete genome of a new Firmicutes species belonging to the dominant human colonic microbiota ('Ruminococcus bicirculans') reveals two chromosomes and a selective capacity to utilize plant glucans.</title>
        <authorList>
            <consortium name="NISC Comparative Sequencing Program"/>
            <person name="Wegmann U."/>
            <person name="Louis P."/>
            <person name="Goesmann A."/>
            <person name="Henrissat B."/>
            <person name="Duncan S.H."/>
            <person name="Flint H.J."/>
        </authorList>
    </citation>
    <scope>NUCLEOTIDE SEQUENCE</scope>
    <source>
        <strain evidence="4">JCM 17590</strain>
    </source>
</reference>
<organism evidence="4 5">
    <name type="scientific">Gryllotalpicola daejeonensis</name>
    <dbReference type="NCBI Taxonomy" id="993087"/>
    <lineage>
        <taxon>Bacteria</taxon>
        <taxon>Bacillati</taxon>
        <taxon>Actinomycetota</taxon>
        <taxon>Actinomycetes</taxon>
        <taxon>Micrococcales</taxon>
        <taxon>Microbacteriaceae</taxon>
        <taxon>Gryllotalpicola</taxon>
    </lineage>
</organism>
<evidence type="ECO:0000259" key="3">
    <source>
        <dbReference type="SMART" id="SM00507"/>
    </source>
</evidence>
<dbReference type="InterPro" id="IPR003615">
    <property type="entry name" value="HNH_nuc"/>
</dbReference>
<comment type="caution">
    <text evidence="4">The sequence shown here is derived from an EMBL/GenBank/DDBJ whole genome shotgun (WGS) entry which is preliminary data.</text>
</comment>
<dbReference type="Gene3D" id="1.10.30.50">
    <property type="match status" value="1"/>
</dbReference>
<evidence type="ECO:0000256" key="2">
    <source>
        <dbReference type="SAM" id="MobiDB-lite"/>
    </source>
</evidence>
<dbReference type="EMBL" id="BAABBV010000001">
    <property type="protein sequence ID" value="GAA4163421.1"/>
    <property type="molecule type" value="Genomic_DNA"/>
</dbReference>
<dbReference type="RefSeq" id="WP_344792010.1">
    <property type="nucleotide sequence ID" value="NZ_BAABBV010000001.1"/>
</dbReference>
<dbReference type="SMART" id="SM00507">
    <property type="entry name" value="HNHc"/>
    <property type="match status" value="1"/>
</dbReference>
<protein>
    <recommendedName>
        <fullName evidence="3">HNH nuclease domain-containing protein</fullName>
    </recommendedName>
</protein>
<accession>A0ABP7ZLR1</accession>